<name>A0A1H3QCI3_9BACI</name>
<proteinExistence type="predicted"/>
<accession>A0A1H3QCI3</accession>
<dbReference type="AlphaFoldDB" id="A0A1H3QCI3"/>
<keyword evidence="1" id="KW-0472">Membrane</keyword>
<reference evidence="3" key="1">
    <citation type="submission" date="2016-10" db="EMBL/GenBank/DDBJ databases">
        <authorList>
            <person name="Varghese N."/>
            <person name="Submissions S."/>
        </authorList>
    </citation>
    <scope>NUCLEOTIDE SEQUENCE [LARGE SCALE GENOMIC DNA]</scope>
    <source>
        <strain evidence="3">SP</strain>
    </source>
</reference>
<protein>
    <submittedName>
        <fullName evidence="2">Uncharacterized protein</fullName>
    </submittedName>
</protein>
<keyword evidence="1" id="KW-0812">Transmembrane</keyword>
<feature type="transmembrane region" description="Helical" evidence="1">
    <location>
        <begin position="88"/>
        <end position="106"/>
    </location>
</feature>
<organism evidence="2 3">
    <name type="scientific">Evansella caseinilytica</name>
    <dbReference type="NCBI Taxonomy" id="1503961"/>
    <lineage>
        <taxon>Bacteria</taxon>
        <taxon>Bacillati</taxon>
        <taxon>Bacillota</taxon>
        <taxon>Bacilli</taxon>
        <taxon>Bacillales</taxon>
        <taxon>Bacillaceae</taxon>
        <taxon>Evansella</taxon>
    </lineage>
</organism>
<keyword evidence="1" id="KW-1133">Transmembrane helix</keyword>
<sequence>MKYIYWAISGIINYVLGIAFVVPSGFMYISVLYALEEVFGWVIDPTLEPNFLVGALVFTFMTSLIYFPILILTNVFLYKRLLTKKYKYYLFIIFFLGFGFVSFIYYKVHIF</sequence>
<dbReference type="Proteomes" id="UP000198935">
    <property type="component" value="Unassembled WGS sequence"/>
</dbReference>
<feature type="transmembrane region" description="Helical" evidence="1">
    <location>
        <begin position="12"/>
        <end position="35"/>
    </location>
</feature>
<evidence type="ECO:0000313" key="2">
    <source>
        <dbReference type="EMBL" id="SDZ11254.1"/>
    </source>
</evidence>
<feature type="transmembrane region" description="Helical" evidence="1">
    <location>
        <begin position="55"/>
        <end position="76"/>
    </location>
</feature>
<dbReference type="EMBL" id="FNPI01000006">
    <property type="protein sequence ID" value="SDZ11254.1"/>
    <property type="molecule type" value="Genomic_DNA"/>
</dbReference>
<evidence type="ECO:0000313" key="3">
    <source>
        <dbReference type="Proteomes" id="UP000198935"/>
    </source>
</evidence>
<keyword evidence="3" id="KW-1185">Reference proteome</keyword>
<gene>
    <name evidence="2" type="ORF">SAMN05421736_106122</name>
</gene>
<evidence type="ECO:0000256" key="1">
    <source>
        <dbReference type="SAM" id="Phobius"/>
    </source>
</evidence>